<dbReference type="NCBIfam" id="NF037982">
    <property type="entry name" value="Nramp_1"/>
    <property type="match status" value="1"/>
</dbReference>
<proteinExistence type="predicted"/>
<dbReference type="AlphaFoldDB" id="A0A841ACI6"/>
<keyword evidence="8" id="KW-1185">Reference proteome</keyword>
<evidence type="ECO:0000256" key="5">
    <source>
        <dbReference type="SAM" id="MobiDB-lite"/>
    </source>
</evidence>
<feature type="transmembrane region" description="Helical" evidence="6">
    <location>
        <begin position="406"/>
        <end position="423"/>
    </location>
</feature>
<feature type="transmembrane region" description="Helical" evidence="6">
    <location>
        <begin position="304"/>
        <end position="327"/>
    </location>
</feature>
<comment type="caution">
    <text evidence="7">The sequence shown here is derived from an EMBL/GenBank/DDBJ whole genome shotgun (WGS) entry which is preliminary data.</text>
</comment>
<dbReference type="EMBL" id="JACHLZ010000001">
    <property type="protein sequence ID" value="MBB5830884.1"/>
    <property type="molecule type" value="Genomic_DNA"/>
</dbReference>
<dbReference type="GO" id="GO:0015086">
    <property type="term" value="F:cadmium ion transmembrane transporter activity"/>
    <property type="evidence" value="ECO:0007669"/>
    <property type="project" value="TreeGrafter"/>
</dbReference>
<feature type="transmembrane region" description="Helical" evidence="6">
    <location>
        <begin position="139"/>
        <end position="162"/>
    </location>
</feature>
<dbReference type="PANTHER" id="PTHR11706">
    <property type="entry name" value="SOLUTE CARRIER PROTEIN FAMILY 11 MEMBER"/>
    <property type="match status" value="1"/>
</dbReference>
<feature type="transmembrane region" description="Helical" evidence="6">
    <location>
        <begin position="244"/>
        <end position="263"/>
    </location>
</feature>
<keyword evidence="4 6" id="KW-0472">Membrane</keyword>
<gene>
    <name evidence="7" type="ORF">HNR70_000697</name>
</gene>
<feature type="compositionally biased region" description="Polar residues" evidence="5">
    <location>
        <begin position="1"/>
        <end position="11"/>
    </location>
</feature>
<accession>A0A841ACI6</accession>
<feature type="transmembrane region" description="Helical" evidence="6">
    <location>
        <begin position="205"/>
        <end position="224"/>
    </location>
</feature>
<feature type="transmembrane region" description="Helical" evidence="6">
    <location>
        <begin position="83"/>
        <end position="105"/>
    </location>
</feature>
<evidence type="ECO:0000256" key="4">
    <source>
        <dbReference type="ARBA" id="ARBA00023136"/>
    </source>
</evidence>
<dbReference type="Pfam" id="PF01566">
    <property type="entry name" value="Nramp"/>
    <property type="match status" value="1"/>
</dbReference>
<dbReference type="PANTHER" id="PTHR11706:SF3">
    <property type="entry name" value="METAL ION TRANSPORT PROTEIN"/>
    <property type="match status" value="1"/>
</dbReference>
<evidence type="ECO:0000313" key="8">
    <source>
        <dbReference type="Proteomes" id="UP000588158"/>
    </source>
</evidence>
<dbReference type="InterPro" id="IPR001046">
    <property type="entry name" value="NRAMP_fam"/>
</dbReference>
<feature type="transmembrane region" description="Helical" evidence="6">
    <location>
        <begin position="429"/>
        <end position="452"/>
    </location>
</feature>
<dbReference type="GO" id="GO:0005886">
    <property type="term" value="C:plasma membrane"/>
    <property type="evidence" value="ECO:0007669"/>
    <property type="project" value="TreeGrafter"/>
</dbReference>
<feature type="transmembrane region" description="Helical" evidence="6">
    <location>
        <begin position="347"/>
        <end position="369"/>
    </location>
</feature>
<evidence type="ECO:0000313" key="7">
    <source>
        <dbReference type="EMBL" id="MBB5830884.1"/>
    </source>
</evidence>
<evidence type="ECO:0000256" key="1">
    <source>
        <dbReference type="ARBA" id="ARBA00004141"/>
    </source>
</evidence>
<dbReference type="RefSeq" id="WP_184324436.1">
    <property type="nucleotide sequence ID" value="NZ_JACHLZ010000001.1"/>
</dbReference>
<dbReference type="GO" id="GO:0034755">
    <property type="term" value="P:iron ion transmembrane transport"/>
    <property type="evidence" value="ECO:0007669"/>
    <property type="project" value="TreeGrafter"/>
</dbReference>
<dbReference type="GO" id="GO:0005384">
    <property type="term" value="F:manganese ion transmembrane transporter activity"/>
    <property type="evidence" value="ECO:0007669"/>
    <property type="project" value="TreeGrafter"/>
</dbReference>
<comment type="subcellular location">
    <subcellularLocation>
        <location evidence="1">Membrane</location>
        <topology evidence="1">Multi-pass membrane protein</topology>
    </subcellularLocation>
</comment>
<evidence type="ECO:0000256" key="6">
    <source>
        <dbReference type="SAM" id="Phobius"/>
    </source>
</evidence>
<dbReference type="Proteomes" id="UP000588158">
    <property type="component" value="Unassembled WGS sequence"/>
</dbReference>
<feature type="region of interest" description="Disordered" evidence="5">
    <location>
        <begin position="1"/>
        <end position="30"/>
    </location>
</feature>
<name>A0A841ACI6_9MICO</name>
<feature type="transmembrane region" description="Helical" evidence="6">
    <location>
        <begin position="468"/>
        <end position="488"/>
    </location>
</feature>
<organism evidence="7 8">
    <name type="scientific">Brachybacterium aquaticum</name>
    <dbReference type="NCBI Taxonomy" id="1432564"/>
    <lineage>
        <taxon>Bacteria</taxon>
        <taxon>Bacillati</taxon>
        <taxon>Actinomycetota</taxon>
        <taxon>Actinomycetes</taxon>
        <taxon>Micrococcales</taxon>
        <taxon>Dermabacteraceae</taxon>
        <taxon>Brachybacterium</taxon>
    </lineage>
</organism>
<evidence type="ECO:0000256" key="3">
    <source>
        <dbReference type="ARBA" id="ARBA00022989"/>
    </source>
</evidence>
<feature type="transmembrane region" description="Helical" evidence="6">
    <location>
        <begin position="174"/>
        <end position="193"/>
    </location>
</feature>
<keyword evidence="2 6" id="KW-0812">Transmembrane</keyword>
<evidence type="ECO:0000256" key="2">
    <source>
        <dbReference type="ARBA" id="ARBA00022692"/>
    </source>
</evidence>
<keyword evidence="3 6" id="KW-1133">Transmembrane helix</keyword>
<sequence length="489" mass="51929">MTTSHSSTPSGSARAAGHTPAEHTPDTPTGTIIAKGVDPYLVDGSQIAEPPTTLRGKLKFLGPGMITSAAVVGSGELLTATTLGATVGFMLLWLVLVSTFLKVWVQIELARWSISTGRTAVDGYDDVPPRIGKRGWISWLQLLMFLQFFIGQAGVISASAFAFSSLFPIGPEPYSLLSIGTWVAILVVVAIAIHSFNRYAVVERISTVLVLLVTLFAIVMVFLLQGTDFAWTLGDLGDGMRFQIAAGSIGVAIAMFGMTGVGAGETTAYTYWVVEKGYAAWTGPNDGSESWVSRARGWISVMKVDAWVSWIVYIASTAAFYILGAAVLHPQGLIPKGNDVMVTISSIFDSAVGTWGGVLFLLGAGLALFKTILANVPSLGRITGQTLAVFGAYDWKDQVARDRWQRVIMIVLPVGWGLLGTIASSPLLLVIIAGILNAVYLIGAAIATVYLARTQTDPRIRDGRPTEVMLWISAAAITAVGVIGLVNAF</sequence>
<reference evidence="7 8" key="1">
    <citation type="submission" date="2020-08" db="EMBL/GenBank/DDBJ databases">
        <title>Sequencing the genomes of 1000 actinobacteria strains.</title>
        <authorList>
            <person name="Klenk H.-P."/>
        </authorList>
    </citation>
    <scope>NUCLEOTIDE SEQUENCE [LARGE SCALE GENOMIC DNA]</scope>
    <source>
        <strain evidence="7 8">DSM 28796</strain>
    </source>
</reference>
<protein>
    <submittedName>
        <fullName evidence="7">Mn2+/Fe2+ NRAMP family transporter</fullName>
    </submittedName>
</protein>